<proteinExistence type="predicted"/>
<sequence>MYSIQQLQAADYLVKKITNLPVSQFVNKDLKFVIEFNGILWYGDFLHYSERAVKHFYIDKNGAIEYRFLYTEGNDATPLLVKANSAFYESIPKGDWATNPYQYIDTLDLLFNSLLKIIDNIDIQVDDSPIYPYLLNARSLDGKLELPFINIGNEKVKIVSLIESER</sequence>
<keyword evidence="2" id="KW-1185">Reference proteome</keyword>
<evidence type="ECO:0000313" key="1">
    <source>
        <dbReference type="EMBL" id="MET3659622.1"/>
    </source>
</evidence>
<dbReference type="EMBL" id="JBEPME010000014">
    <property type="protein sequence ID" value="MET3659622.1"/>
    <property type="molecule type" value="Genomic_DNA"/>
</dbReference>
<protein>
    <submittedName>
        <fullName evidence="1">Uncharacterized protein</fullName>
    </submittedName>
</protein>
<gene>
    <name evidence="1" type="ORF">ABIC55_004768</name>
</gene>
<dbReference type="RefSeq" id="WP_354314997.1">
    <property type="nucleotide sequence ID" value="NZ_JBEPME010000014.1"/>
</dbReference>
<name>A0ABV2KEU7_SPOPS</name>
<accession>A0ABV2KEU7</accession>
<comment type="caution">
    <text evidence="1">The sequence shown here is derived from an EMBL/GenBank/DDBJ whole genome shotgun (WGS) entry which is preliminary data.</text>
</comment>
<dbReference type="Proteomes" id="UP001549104">
    <property type="component" value="Unassembled WGS sequence"/>
</dbReference>
<evidence type="ECO:0000313" key="2">
    <source>
        <dbReference type="Proteomes" id="UP001549104"/>
    </source>
</evidence>
<reference evidence="1 2" key="1">
    <citation type="submission" date="2024-06" db="EMBL/GenBank/DDBJ databases">
        <title>Sorghum-associated microbial communities from plants grown in Nebraska, USA.</title>
        <authorList>
            <person name="Schachtman D."/>
        </authorList>
    </citation>
    <scope>NUCLEOTIDE SEQUENCE [LARGE SCALE GENOMIC DNA]</scope>
    <source>
        <strain evidence="1 2">1288</strain>
    </source>
</reference>
<organism evidence="1 2">
    <name type="scientific">Sporosarcina psychrophila</name>
    <name type="common">Bacillus psychrophilus</name>
    <dbReference type="NCBI Taxonomy" id="1476"/>
    <lineage>
        <taxon>Bacteria</taxon>
        <taxon>Bacillati</taxon>
        <taxon>Bacillota</taxon>
        <taxon>Bacilli</taxon>
        <taxon>Bacillales</taxon>
        <taxon>Caryophanaceae</taxon>
        <taxon>Sporosarcina</taxon>
    </lineage>
</organism>